<dbReference type="PANTHER" id="PTHR42734:SF7">
    <property type="entry name" value="ATP-BINDING COMPONENT OF ABC TRANSPORTER-RELATED"/>
    <property type="match status" value="1"/>
</dbReference>
<accession>A0A1M6ZA68</accession>
<sequence length="250" mass="27709">MQTHNSCGLCSITLKDIQVVSGQDTLLDNINLQFHCGELTALIGKNGAGKTTLLKAILGERPYKGEISYQDHHGAKIIQPKIGYVPQQMDFDRSTPVSVSDFMAAARGKSPVWWKIGKSEKKQIQEMLEDMNCAYLADRRLGALSGGELQRVLLALATNPVPDLLILDEPVSGVDMAGLDLFYHRVTELRDKYHMAILLVSHDLSLIRRYADKVVLLDKTVIAQGDADEVYATEAFRSVFGYLEKEEGEA</sequence>
<dbReference type="Gene3D" id="3.40.50.300">
    <property type="entry name" value="P-loop containing nucleotide triphosphate hydrolases"/>
    <property type="match status" value="1"/>
</dbReference>
<keyword evidence="6" id="KW-1185">Reference proteome</keyword>
<keyword evidence="1" id="KW-0813">Transport</keyword>
<evidence type="ECO:0000256" key="1">
    <source>
        <dbReference type="ARBA" id="ARBA00022448"/>
    </source>
</evidence>
<organism evidence="5 6">
    <name type="scientific">Anaerotignum lactatifermentans DSM 14214</name>
    <dbReference type="NCBI Taxonomy" id="1121323"/>
    <lineage>
        <taxon>Bacteria</taxon>
        <taxon>Bacillati</taxon>
        <taxon>Bacillota</taxon>
        <taxon>Clostridia</taxon>
        <taxon>Lachnospirales</taxon>
        <taxon>Anaerotignaceae</taxon>
        <taxon>Anaerotignum</taxon>
    </lineage>
</organism>
<evidence type="ECO:0000313" key="6">
    <source>
        <dbReference type="Proteomes" id="UP000183975"/>
    </source>
</evidence>
<dbReference type="PROSITE" id="PS50893">
    <property type="entry name" value="ABC_TRANSPORTER_2"/>
    <property type="match status" value="1"/>
</dbReference>
<reference evidence="5 6" key="1">
    <citation type="submission" date="2016-11" db="EMBL/GenBank/DDBJ databases">
        <authorList>
            <person name="Jaros S."/>
            <person name="Januszkiewicz K."/>
            <person name="Wedrychowicz H."/>
        </authorList>
    </citation>
    <scope>NUCLEOTIDE SEQUENCE [LARGE SCALE GENOMIC DNA]</scope>
    <source>
        <strain evidence="5 6">DSM 14214</strain>
    </source>
</reference>
<dbReference type="GO" id="GO:0005524">
    <property type="term" value="F:ATP binding"/>
    <property type="evidence" value="ECO:0007669"/>
    <property type="project" value="UniProtKB-KW"/>
</dbReference>
<dbReference type="PROSITE" id="PS00211">
    <property type="entry name" value="ABC_TRANSPORTER_1"/>
    <property type="match status" value="1"/>
</dbReference>
<dbReference type="GO" id="GO:0016887">
    <property type="term" value="F:ATP hydrolysis activity"/>
    <property type="evidence" value="ECO:0007669"/>
    <property type="project" value="InterPro"/>
</dbReference>
<dbReference type="InterPro" id="IPR050153">
    <property type="entry name" value="Metal_Ion_Import_ABC"/>
</dbReference>
<feature type="domain" description="ABC transporter" evidence="4">
    <location>
        <begin position="12"/>
        <end position="243"/>
    </location>
</feature>
<evidence type="ECO:0000259" key="4">
    <source>
        <dbReference type="PROSITE" id="PS50893"/>
    </source>
</evidence>
<dbReference type="PANTHER" id="PTHR42734">
    <property type="entry name" value="METAL TRANSPORT SYSTEM ATP-BINDING PROTEIN TM_0124-RELATED"/>
    <property type="match status" value="1"/>
</dbReference>
<keyword evidence="2" id="KW-0547">Nucleotide-binding</keyword>
<name>A0A1M6ZA68_9FIRM</name>
<proteinExistence type="predicted"/>
<dbReference type="InterPro" id="IPR003439">
    <property type="entry name" value="ABC_transporter-like_ATP-bd"/>
</dbReference>
<gene>
    <name evidence="5" type="ORF">SAMN02745138_03177</name>
</gene>
<dbReference type="OrthoDB" id="9806726at2"/>
<protein>
    <submittedName>
        <fullName evidence="5">Zinc transport system ATP-binding protein</fullName>
    </submittedName>
</protein>
<dbReference type="EMBL" id="FRAH01000086">
    <property type="protein sequence ID" value="SHL27317.1"/>
    <property type="molecule type" value="Genomic_DNA"/>
</dbReference>
<dbReference type="Proteomes" id="UP000183975">
    <property type="component" value="Unassembled WGS sequence"/>
</dbReference>
<dbReference type="InterPro" id="IPR017871">
    <property type="entry name" value="ABC_transporter-like_CS"/>
</dbReference>
<evidence type="ECO:0000256" key="2">
    <source>
        <dbReference type="ARBA" id="ARBA00022741"/>
    </source>
</evidence>
<evidence type="ECO:0000313" key="5">
    <source>
        <dbReference type="EMBL" id="SHL27317.1"/>
    </source>
</evidence>
<dbReference type="InterPro" id="IPR027417">
    <property type="entry name" value="P-loop_NTPase"/>
</dbReference>
<dbReference type="SMART" id="SM00382">
    <property type="entry name" value="AAA"/>
    <property type="match status" value="1"/>
</dbReference>
<keyword evidence="3 5" id="KW-0067">ATP-binding</keyword>
<dbReference type="Pfam" id="PF00005">
    <property type="entry name" value="ABC_tran"/>
    <property type="match status" value="1"/>
</dbReference>
<dbReference type="AlphaFoldDB" id="A0A1M6ZA68"/>
<dbReference type="InterPro" id="IPR003593">
    <property type="entry name" value="AAA+_ATPase"/>
</dbReference>
<dbReference type="SUPFAM" id="SSF52540">
    <property type="entry name" value="P-loop containing nucleoside triphosphate hydrolases"/>
    <property type="match status" value="1"/>
</dbReference>
<evidence type="ECO:0000256" key="3">
    <source>
        <dbReference type="ARBA" id="ARBA00022840"/>
    </source>
</evidence>